<dbReference type="Pfam" id="PF20147">
    <property type="entry name" value="Crinkler"/>
    <property type="match status" value="1"/>
</dbReference>
<feature type="domain" description="Crinkler effector protein N-terminal" evidence="5">
    <location>
        <begin position="11"/>
        <end position="107"/>
    </location>
</feature>
<dbReference type="VEuPathDB" id="FungiDB:RhiirFUN_021776"/>
<evidence type="ECO:0000256" key="4">
    <source>
        <dbReference type="SAM" id="MobiDB-lite"/>
    </source>
</evidence>
<proteinExistence type="predicted"/>
<feature type="region of interest" description="Disordered" evidence="4">
    <location>
        <begin position="803"/>
        <end position="826"/>
    </location>
</feature>
<evidence type="ECO:0000256" key="1">
    <source>
        <dbReference type="ARBA" id="ARBA00004340"/>
    </source>
</evidence>
<evidence type="ECO:0000256" key="3">
    <source>
        <dbReference type="ARBA" id="ARBA00022525"/>
    </source>
</evidence>
<sequence>MSNIAPSGTLINLWCIIRENRSIFKITIESGNDLDDLRKVIKEERKPRFNDFAPDELVLWKVNVASSILRNKETAIEPYLNEKLEEPADTVGNTFQNVVGNNIGVVVDVPVTEQPIGIASLTSGIAGLQLQDKQIWVRYNDERVSIKQSSLEDFAVSDVNDLKRTIKARFDISGNVTIYRGSKTLEDSKLVTELHNTEDNAYDIIVTENDDESSSSDEKEEDAKQIEPNRIEEAFQVKYQGTTLETFCSRLKLFHDEWYQQIKPYAPYLTIIQSSGSGKTRLVGELRTKGIYILYICKRHESSSGYPASTPYVQKILETIRDYKFGALLSIAIKEIKNKNWSAEEFWNIQIKDDHKAECNDFWRSVFKSLLQQKKPSSDSRDENFVKKLFHKASIVCCIDEAHELLAKATKAKDDETYFVKWRRQIRDISWVGFFNILLSTSGKIGNFLPPVTQDTRSARSHDFVIFPAYLDVNTMDVLAPLAENVGKEYDYKRVVYLGIPLWGSLAQAGVSLIHLVHLASQKIRNFSKKNNDYLANLACMACSLSLEVSPRIAEVDSLIASHMATAIGVSLDRTSILCTYPSDTILASGALKGIIDVGWENCLDTLLELFSRGVVEAGERGELVNRILFSKAYADAVKECFPSSPLTYLQKVPLKSFLKSLLCEEIDGLDELLKRMGIDEAEIGFNHWTSLLATNQDYVKSGGMKFLSENLVIEAYHRHTAFKMPLGFHVIDHIIPFKYNAGYGIISIQNKNAKKTTFGAKDISSLIQPLNSFGEWKKDYKILGIYIDLGLDRVKAVEPKAELKSRNVPQTRSKNKNNEDKKDEKNDYDQIIHIQGVGSFKCCDDEISKRLSKILFTRPWPLDTQWSKFDEKTDLEREDAIKTFLPLVFKQKQSLVDKWQLI</sequence>
<evidence type="ECO:0000259" key="5">
    <source>
        <dbReference type="Pfam" id="PF20147"/>
    </source>
</evidence>
<feature type="compositionally biased region" description="Basic and acidic residues" evidence="4">
    <location>
        <begin position="817"/>
        <end position="826"/>
    </location>
</feature>
<dbReference type="VEuPathDB" id="FungiDB:FUN_003019"/>
<dbReference type="PANTHER" id="PTHR33266">
    <property type="entry name" value="CHROMOSOME 15, WHOLE GENOME SHOTGUN SEQUENCE"/>
    <property type="match status" value="1"/>
</dbReference>
<dbReference type="AlphaFoldDB" id="A0A2N0P090"/>
<comment type="subcellular location">
    <subcellularLocation>
        <location evidence="1">Host cell</location>
    </subcellularLocation>
    <subcellularLocation>
        <location evidence="2">Secreted</location>
    </subcellularLocation>
</comment>
<dbReference type="EMBL" id="LLXJ01001936">
    <property type="protein sequence ID" value="PKC00228.1"/>
    <property type="molecule type" value="Genomic_DNA"/>
</dbReference>
<gene>
    <name evidence="6" type="ORF">RhiirA5_365872</name>
</gene>
<dbReference type="PANTHER" id="PTHR33266:SF1">
    <property type="entry name" value="F-BOX DOMAIN-CONTAINING PROTEIN"/>
    <property type="match status" value="1"/>
</dbReference>
<organism evidence="6 7">
    <name type="scientific">Rhizophagus irregularis</name>
    <dbReference type="NCBI Taxonomy" id="588596"/>
    <lineage>
        <taxon>Eukaryota</taxon>
        <taxon>Fungi</taxon>
        <taxon>Fungi incertae sedis</taxon>
        <taxon>Mucoromycota</taxon>
        <taxon>Glomeromycotina</taxon>
        <taxon>Glomeromycetes</taxon>
        <taxon>Glomerales</taxon>
        <taxon>Glomeraceae</taxon>
        <taxon>Rhizophagus</taxon>
    </lineage>
</organism>
<reference evidence="6 7" key="1">
    <citation type="submission" date="2016-04" db="EMBL/GenBank/DDBJ databases">
        <title>Genome analyses suggest a sexual origin of heterokaryosis in a supposedly ancient asexual fungus.</title>
        <authorList>
            <person name="Ropars J."/>
            <person name="Sedzielewska K."/>
            <person name="Noel J."/>
            <person name="Charron P."/>
            <person name="Farinelli L."/>
            <person name="Marton T."/>
            <person name="Kruger M."/>
            <person name="Pelin A."/>
            <person name="Brachmann A."/>
            <person name="Corradi N."/>
        </authorList>
    </citation>
    <scope>NUCLEOTIDE SEQUENCE [LARGE SCALE GENOMIC DNA]</scope>
    <source>
        <strain evidence="6 7">A5</strain>
    </source>
</reference>
<dbReference type="GO" id="GO:0005576">
    <property type="term" value="C:extracellular region"/>
    <property type="evidence" value="ECO:0007669"/>
    <property type="project" value="UniProtKB-SubCell"/>
</dbReference>
<dbReference type="GO" id="GO:0043657">
    <property type="term" value="C:host cell"/>
    <property type="evidence" value="ECO:0007669"/>
    <property type="project" value="UniProtKB-SubCell"/>
</dbReference>
<protein>
    <recommendedName>
        <fullName evidence="5">Crinkler effector protein N-terminal domain-containing protein</fullName>
    </recommendedName>
</protein>
<dbReference type="VEuPathDB" id="FungiDB:FUN_004600"/>
<dbReference type="InterPro" id="IPR045379">
    <property type="entry name" value="Crinkler_N"/>
</dbReference>
<dbReference type="VEuPathDB" id="FungiDB:RhiirFUN_021777"/>
<accession>A0A2N0P090</accession>
<dbReference type="VEuPathDB" id="FungiDB:RhiirA1_445018"/>
<name>A0A2N0P090_9GLOM</name>
<evidence type="ECO:0000256" key="2">
    <source>
        <dbReference type="ARBA" id="ARBA00004613"/>
    </source>
</evidence>
<evidence type="ECO:0000313" key="7">
    <source>
        <dbReference type="Proteomes" id="UP000232722"/>
    </source>
</evidence>
<evidence type="ECO:0000313" key="6">
    <source>
        <dbReference type="EMBL" id="PKC00228.1"/>
    </source>
</evidence>
<dbReference type="Proteomes" id="UP000232722">
    <property type="component" value="Unassembled WGS sequence"/>
</dbReference>
<comment type="caution">
    <text evidence="6">The sequence shown here is derived from an EMBL/GenBank/DDBJ whole genome shotgun (WGS) entry which is preliminary data.</text>
</comment>
<reference evidence="6 7" key="2">
    <citation type="submission" date="2017-09" db="EMBL/GenBank/DDBJ databases">
        <title>Extensive intraspecific genome diversity in a model arbuscular mycorrhizal fungus.</title>
        <authorList>
            <person name="Chen E.C."/>
            <person name="Morin E."/>
            <person name="Beaudet D."/>
            <person name="Noel J."/>
            <person name="Ndikumana S."/>
            <person name="Charron P."/>
            <person name="St-Onge C."/>
            <person name="Giorgi J."/>
            <person name="Grigoriev I.V."/>
            <person name="Roux C."/>
            <person name="Martin F.M."/>
            <person name="Corradi N."/>
        </authorList>
    </citation>
    <scope>NUCLEOTIDE SEQUENCE [LARGE SCALE GENOMIC DNA]</scope>
    <source>
        <strain evidence="6 7">A5</strain>
    </source>
</reference>
<keyword evidence="3" id="KW-0964">Secreted</keyword>